<accession>A0A238L408</accession>
<feature type="domain" description="DUF302" evidence="2">
    <location>
        <begin position="61"/>
        <end position="117"/>
    </location>
</feature>
<protein>
    <recommendedName>
        <fullName evidence="2">DUF302 domain-containing protein</fullName>
    </recommendedName>
</protein>
<sequence length="150" mass="15584">MGNFRTLGTAILIGLAASTAMAERINIASNASVETSVERLTGAVEAAGARVFTIVDFAQGNASVGETLRPTTVVLFGSPKIGATALQQGQTMALYLPLRILFFEDVNGQTWATYDEPTAIAPSHGLASDNPAVLRMQGALEKFSAIAAGL</sequence>
<gene>
    <name evidence="3" type="ORF">PEV8663_04081</name>
</gene>
<evidence type="ECO:0000313" key="3">
    <source>
        <dbReference type="EMBL" id="SMX49066.1"/>
    </source>
</evidence>
<reference evidence="3 4" key="1">
    <citation type="submission" date="2017-05" db="EMBL/GenBank/DDBJ databases">
        <authorList>
            <person name="Song R."/>
            <person name="Chenine A.L."/>
            <person name="Ruprecht R.M."/>
        </authorList>
    </citation>
    <scope>NUCLEOTIDE SEQUENCE [LARGE SCALE GENOMIC DNA]</scope>
    <source>
        <strain evidence="3 4">CECT 8663</strain>
    </source>
</reference>
<feature type="chain" id="PRO_5013054028" description="DUF302 domain-containing protein" evidence="1">
    <location>
        <begin position="23"/>
        <end position="150"/>
    </location>
</feature>
<dbReference type="EMBL" id="FXYH01000020">
    <property type="protein sequence ID" value="SMX49066.1"/>
    <property type="molecule type" value="Genomic_DNA"/>
</dbReference>
<dbReference type="Proteomes" id="UP000220836">
    <property type="component" value="Unassembled WGS sequence"/>
</dbReference>
<dbReference type="Pfam" id="PF03625">
    <property type="entry name" value="DUF302"/>
    <property type="match status" value="1"/>
</dbReference>
<dbReference type="CDD" id="cd14797">
    <property type="entry name" value="DUF302"/>
    <property type="match status" value="1"/>
</dbReference>
<proteinExistence type="predicted"/>
<feature type="signal peptide" evidence="1">
    <location>
        <begin position="1"/>
        <end position="22"/>
    </location>
</feature>
<name>A0A238L408_9RHOB</name>
<dbReference type="InterPro" id="IPR035923">
    <property type="entry name" value="TT1751-like_sf"/>
</dbReference>
<evidence type="ECO:0000256" key="1">
    <source>
        <dbReference type="SAM" id="SignalP"/>
    </source>
</evidence>
<keyword evidence="1" id="KW-0732">Signal</keyword>
<dbReference type="RefSeq" id="WP_170125937.1">
    <property type="nucleotide sequence ID" value="NZ_FXYH01000020.1"/>
</dbReference>
<evidence type="ECO:0000259" key="2">
    <source>
        <dbReference type="Pfam" id="PF03625"/>
    </source>
</evidence>
<dbReference type="Gene3D" id="3.30.310.70">
    <property type="entry name" value="TT1751-like domain"/>
    <property type="match status" value="1"/>
</dbReference>
<dbReference type="InterPro" id="IPR005180">
    <property type="entry name" value="DUF302"/>
</dbReference>
<dbReference type="SUPFAM" id="SSF103247">
    <property type="entry name" value="TT1751-like"/>
    <property type="match status" value="1"/>
</dbReference>
<organism evidence="3 4">
    <name type="scientific">Pelagimonas varians</name>
    <dbReference type="NCBI Taxonomy" id="696760"/>
    <lineage>
        <taxon>Bacteria</taxon>
        <taxon>Pseudomonadati</taxon>
        <taxon>Pseudomonadota</taxon>
        <taxon>Alphaproteobacteria</taxon>
        <taxon>Rhodobacterales</taxon>
        <taxon>Roseobacteraceae</taxon>
        <taxon>Pelagimonas</taxon>
    </lineage>
</organism>
<dbReference type="AlphaFoldDB" id="A0A238L408"/>
<evidence type="ECO:0000313" key="4">
    <source>
        <dbReference type="Proteomes" id="UP000220836"/>
    </source>
</evidence>
<keyword evidence="4" id="KW-1185">Reference proteome</keyword>